<dbReference type="RefSeq" id="WP_005557322.1">
    <property type="nucleotide sequence ID" value="NZ_AOIB01000028.1"/>
</dbReference>
<dbReference type="AlphaFoldDB" id="L9X686"/>
<dbReference type="Proteomes" id="UP000011688">
    <property type="component" value="Unassembled WGS sequence"/>
</dbReference>
<comment type="caution">
    <text evidence="2">The sequence shown here is derived from an EMBL/GenBank/DDBJ whole genome shotgun (WGS) entry which is preliminary data.</text>
</comment>
<sequence length="103" mass="10719">MSLGDRSVTVTEYDGVRFAVTVSDGDPVLPALVEDERWTPLAGDSVGLEAPPSVDVALEDDLLDAASRVVNGCRLGTPSESDRSADSGENPQQRPTSAPAPVP</sequence>
<gene>
    <name evidence="2" type="ORF">C491_14102</name>
</gene>
<dbReference type="EMBL" id="AOIB01000028">
    <property type="protein sequence ID" value="ELY56088.1"/>
    <property type="molecule type" value="Genomic_DNA"/>
</dbReference>
<proteinExistence type="predicted"/>
<organism evidence="2 3">
    <name type="scientific">Natronococcus amylolyticus DSM 10524</name>
    <dbReference type="NCBI Taxonomy" id="1227497"/>
    <lineage>
        <taxon>Archaea</taxon>
        <taxon>Methanobacteriati</taxon>
        <taxon>Methanobacteriota</taxon>
        <taxon>Stenosarchaea group</taxon>
        <taxon>Halobacteria</taxon>
        <taxon>Halobacteriales</taxon>
        <taxon>Natrialbaceae</taxon>
        <taxon>Natronococcus</taxon>
    </lineage>
</organism>
<evidence type="ECO:0000313" key="2">
    <source>
        <dbReference type="EMBL" id="ELY56088.1"/>
    </source>
</evidence>
<protein>
    <submittedName>
        <fullName evidence="2">Uncharacterized protein</fullName>
    </submittedName>
</protein>
<keyword evidence="3" id="KW-1185">Reference proteome</keyword>
<feature type="region of interest" description="Disordered" evidence="1">
    <location>
        <begin position="72"/>
        <end position="103"/>
    </location>
</feature>
<reference evidence="2 3" key="1">
    <citation type="journal article" date="2014" name="PLoS Genet.">
        <title>Phylogenetically driven sequencing of extremely halophilic archaea reveals strategies for static and dynamic osmo-response.</title>
        <authorList>
            <person name="Becker E.A."/>
            <person name="Seitzer P.M."/>
            <person name="Tritt A."/>
            <person name="Larsen D."/>
            <person name="Krusor M."/>
            <person name="Yao A.I."/>
            <person name="Wu D."/>
            <person name="Madern D."/>
            <person name="Eisen J.A."/>
            <person name="Darling A.E."/>
            <person name="Facciotti M.T."/>
        </authorList>
    </citation>
    <scope>NUCLEOTIDE SEQUENCE [LARGE SCALE GENOMIC DNA]</scope>
    <source>
        <strain evidence="2 3">DSM 10524</strain>
    </source>
</reference>
<evidence type="ECO:0000256" key="1">
    <source>
        <dbReference type="SAM" id="MobiDB-lite"/>
    </source>
</evidence>
<evidence type="ECO:0000313" key="3">
    <source>
        <dbReference type="Proteomes" id="UP000011688"/>
    </source>
</evidence>
<feature type="compositionally biased region" description="Polar residues" evidence="1">
    <location>
        <begin position="87"/>
        <end position="96"/>
    </location>
</feature>
<name>L9X686_9EURY</name>
<accession>L9X686</accession>